<dbReference type="EMBL" id="JAKLMC020000027">
    <property type="protein sequence ID" value="KAK5950418.1"/>
    <property type="molecule type" value="Genomic_DNA"/>
</dbReference>
<gene>
    <name evidence="2" type="ORF">OHC33_008637</name>
</gene>
<dbReference type="Gene3D" id="2.120.10.30">
    <property type="entry name" value="TolB, C-terminal domain"/>
    <property type="match status" value="1"/>
</dbReference>
<keyword evidence="1" id="KW-0812">Transmembrane</keyword>
<dbReference type="AlphaFoldDB" id="A0AAN8EAU0"/>
<dbReference type="PANTHER" id="PTHR35340">
    <property type="entry name" value="PQQ ENZYME REPEAT PROTEIN-RELATED"/>
    <property type="match status" value="1"/>
</dbReference>
<evidence type="ECO:0000313" key="3">
    <source>
        <dbReference type="Proteomes" id="UP001316803"/>
    </source>
</evidence>
<dbReference type="InterPro" id="IPR011042">
    <property type="entry name" value="6-blade_b-propeller_TolB-like"/>
</dbReference>
<proteinExistence type="predicted"/>
<keyword evidence="1" id="KW-0472">Membrane</keyword>
<organism evidence="2 3">
    <name type="scientific">Knufia fluminis</name>
    <dbReference type="NCBI Taxonomy" id="191047"/>
    <lineage>
        <taxon>Eukaryota</taxon>
        <taxon>Fungi</taxon>
        <taxon>Dikarya</taxon>
        <taxon>Ascomycota</taxon>
        <taxon>Pezizomycotina</taxon>
        <taxon>Eurotiomycetes</taxon>
        <taxon>Chaetothyriomycetidae</taxon>
        <taxon>Chaetothyriales</taxon>
        <taxon>Trichomeriaceae</taxon>
        <taxon>Knufia</taxon>
    </lineage>
</organism>
<keyword evidence="1" id="KW-1133">Transmembrane helix</keyword>
<sequence length="591" mass="67471">MTAQWESNEQQQLGSAALLHYHTQTDGDDVPGDLLSPTAYDWGLYGVRPRQSFRSFGLRPPLLNFLQWDERCDSGYTLLTPRGTLVTQPAPIILDARGELVWMDDRFGTTMNMKVQNYRGEQYLTFWAGTMDISFGRGTYYMLDSSYQVYKQFSAANSIEGDFHEFSITENGTALLTMYPITPADLTSLGVKGQGWIYDGVFQEIDIETGELLFEWRASDHYAVNETFYPIDTVKQAPNNVFDFFHINSIDKDEAGNYYISSRFMHTITCISPTGEIRWIYGGKRNGFTDLSDGAATDFKFQHHARLHDNGTMTIFDNGKYEKWYQDWWKTQKPSRGLLMQLDTEQMTAELLQEYINPDMRGVASQGSMQILPDSGNVLVGWGYHGSYTEFTPDGDVLCHIHYMPEVVINIGWVGSYRSFRTNTWVGRPKDHPAIYLKPSEKRVYVSWNGATEIDHWVLQTTEGEASDELVFTDAVTATKRGFETSIEVPRASFQYLRVAAVDKTGNVLATTLVVDKDKGNAPPDKFWTWIVVCVMLICVAYASWRARRWLTTTAQAASQKLNARARPYRETFRMKEERGASDELEPLYDD</sequence>
<dbReference type="InterPro" id="IPR053143">
    <property type="entry name" value="Arylsulfate_ST"/>
</dbReference>
<evidence type="ECO:0000256" key="1">
    <source>
        <dbReference type="SAM" id="Phobius"/>
    </source>
</evidence>
<reference evidence="2 3" key="1">
    <citation type="submission" date="2022-12" db="EMBL/GenBank/DDBJ databases">
        <title>Genomic features and morphological characterization of a novel Knufia sp. strain isolated from spacecraft assembly facility.</title>
        <authorList>
            <person name="Teixeira M."/>
            <person name="Chander A.M."/>
            <person name="Stajich J.E."/>
            <person name="Venkateswaran K."/>
        </authorList>
    </citation>
    <scope>NUCLEOTIDE SEQUENCE [LARGE SCALE GENOMIC DNA]</scope>
    <source>
        <strain evidence="2 3">FJI-L2-BK-P2</strain>
    </source>
</reference>
<dbReference type="InterPro" id="IPR039535">
    <property type="entry name" value="ASST-like"/>
</dbReference>
<evidence type="ECO:0008006" key="4">
    <source>
        <dbReference type="Google" id="ProtNLM"/>
    </source>
</evidence>
<name>A0AAN8EAU0_9EURO</name>
<dbReference type="Proteomes" id="UP001316803">
    <property type="component" value="Unassembled WGS sequence"/>
</dbReference>
<protein>
    <recommendedName>
        <fullName evidence="4">Arylsulfotransferase</fullName>
    </recommendedName>
</protein>
<comment type="caution">
    <text evidence="2">The sequence shown here is derived from an EMBL/GenBank/DDBJ whole genome shotgun (WGS) entry which is preliminary data.</text>
</comment>
<dbReference type="Pfam" id="PF14269">
    <property type="entry name" value="Arylsulfotran_2"/>
    <property type="match status" value="1"/>
</dbReference>
<accession>A0AAN8EAU0</accession>
<dbReference type="PANTHER" id="PTHR35340:SF5">
    <property type="entry name" value="ASST-DOMAIN-CONTAINING PROTEIN"/>
    <property type="match status" value="1"/>
</dbReference>
<keyword evidence="3" id="KW-1185">Reference proteome</keyword>
<feature type="transmembrane region" description="Helical" evidence="1">
    <location>
        <begin position="527"/>
        <end position="545"/>
    </location>
</feature>
<evidence type="ECO:0000313" key="2">
    <source>
        <dbReference type="EMBL" id="KAK5950418.1"/>
    </source>
</evidence>